<keyword evidence="3 6" id="KW-0812">Transmembrane</keyword>
<organism evidence="7 8">
    <name type="scientific">Pachysolen tannophilus NRRL Y-2460</name>
    <dbReference type="NCBI Taxonomy" id="669874"/>
    <lineage>
        <taxon>Eukaryota</taxon>
        <taxon>Fungi</taxon>
        <taxon>Dikarya</taxon>
        <taxon>Ascomycota</taxon>
        <taxon>Saccharomycotina</taxon>
        <taxon>Pichiomycetes</taxon>
        <taxon>Pachysolenaceae</taxon>
        <taxon>Pachysolen</taxon>
    </lineage>
</organism>
<dbReference type="GO" id="GO:0005802">
    <property type="term" value="C:trans-Golgi network"/>
    <property type="evidence" value="ECO:0007669"/>
    <property type="project" value="TreeGrafter"/>
</dbReference>
<proteinExistence type="inferred from homology"/>
<name>A0A1E4U0X4_PACTA</name>
<evidence type="ECO:0000256" key="4">
    <source>
        <dbReference type="ARBA" id="ARBA00022989"/>
    </source>
</evidence>
<comment type="subcellular location">
    <subcellularLocation>
        <location evidence="1">Membrane</location>
        <topology evidence="1">Multi-pass membrane protein</topology>
    </subcellularLocation>
</comment>
<keyword evidence="4 6" id="KW-1133">Transmembrane helix</keyword>
<dbReference type="InterPro" id="IPR045231">
    <property type="entry name" value="Yip1/4-like"/>
</dbReference>
<evidence type="ECO:0000256" key="5">
    <source>
        <dbReference type="ARBA" id="ARBA00023136"/>
    </source>
</evidence>
<feature type="transmembrane region" description="Helical" evidence="6">
    <location>
        <begin position="130"/>
        <end position="148"/>
    </location>
</feature>
<protein>
    <recommendedName>
        <fullName evidence="9">Protein YIP</fullName>
    </recommendedName>
</protein>
<evidence type="ECO:0000313" key="7">
    <source>
        <dbReference type="EMBL" id="ODV97578.1"/>
    </source>
</evidence>
<feature type="transmembrane region" description="Helical" evidence="6">
    <location>
        <begin position="244"/>
        <end position="262"/>
    </location>
</feature>
<dbReference type="GO" id="GO:0030134">
    <property type="term" value="C:COPII-coated ER to Golgi transport vesicle"/>
    <property type="evidence" value="ECO:0007669"/>
    <property type="project" value="EnsemblFungi"/>
</dbReference>
<dbReference type="PANTHER" id="PTHR21236:SF2">
    <property type="entry name" value="PROTEIN YIPF"/>
    <property type="match status" value="1"/>
</dbReference>
<sequence length="263" mass="29129">MAFNYNQQQNPQYNTYKPNNLEFYQYSGQQQNQQYAANSFVNPGLSGPMTNTFNPTSATTVGDLTGSIGDTQLSHGILAAFSTSGYPGEAPLLEELGINFQHIKMKTLAVLNFRSKNLVNNPEILGDSDLAGPILFGVMLGAFLLLNGKFHFSYIYGVDLIGIISLHQLFKLMANSEVENIDIIKTGSVIGYCLLPLVILSGINVVINLNNFLGYILTGLFIFWCTFSSSYFFMVAFKLSNVRILIAYPLAILYSIFALFIIF</sequence>
<dbReference type="GO" id="GO:0005789">
    <property type="term" value="C:endoplasmic reticulum membrane"/>
    <property type="evidence" value="ECO:0007669"/>
    <property type="project" value="EnsemblFungi"/>
</dbReference>
<accession>A0A1E4U0X4</accession>
<evidence type="ECO:0008006" key="9">
    <source>
        <dbReference type="Google" id="ProtNLM"/>
    </source>
</evidence>
<evidence type="ECO:0000256" key="6">
    <source>
        <dbReference type="SAM" id="Phobius"/>
    </source>
</evidence>
<dbReference type="GO" id="GO:0048280">
    <property type="term" value="P:vesicle fusion with Golgi apparatus"/>
    <property type="evidence" value="ECO:0007669"/>
    <property type="project" value="EnsemblFungi"/>
</dbReference>
<evidence type="ECO:0000256" key="3">
    <source>
        <dbReference type="ARBA" id="ARBA00022692"/>
    </source>
</evidence>
<dbReference type="Proteomes" id="UP000094236">
    <property type="component" value="Unassembled WGS sequence"/>
</dbReference>
<feature type="transmembrane region" description="Helical" evidence="6">
    <location>
        <begin position="213"/>
        <end position="237"/>
    </location>
</feature>
<dbReference type="EMBL" id="KV454011">
    <property type="protein sequence ID" value="ODV97578.1"/>
    <property type="molecule type" value="Genomic_DNA"/>
</dbReference>
<gene>
    <name evidence="7" type="ORF">PACTADRAFT_47470</name>
</gene>
<dbReference type="AlphaFoldDB" id="A0A1E4U0X4"/>
<keyword evidence="5 6" id="KW-0472">Membrane</keyword>
<evidence type="ECO:0000256" key="1">
    <source>
        <dbReference type="ARBA" id="ARBA00004141"/>
    </source>
</evidence>
<dbReference type="PANTHER" id="PTHR21236">
    <property type="entry name" value="GOLGI MEMBRANE PROTEIN YIP1"/>
    <property type="match status" value="1"/>
</dbReference>
<dbReference type="GO" id="GO:0000139">
    <property type="term" value="C:Golgi membrane"/>
    <property type="evidence" value="ECO:0007669"/>
    <property type="project" value="EnsemblFungi"/>
</dbReference>
<evidence type="ECO:0000313" key="8">
    <source>
        <dbReference type="Proteomes" id="UP000094236"/>
    </source>
</evidence>
<feature type="transmembrane region" description="Helical" evidence="6">
    <location>
        <begin position="186"/>
        <end position="207"/>
    </location>
</feature>
<dbReference type="OrthoDB" id="440385at2759"/>
<dbReference type="STRING" id="669874.A0A1E4U0X4"/>
<keyword evidence="8" id="KW-1185">Reference proteome</keyword>
<reference evidence="8" key="1">
    <citation type="submission" date="2016-05" db="EMBL/GenBank/DDBJ databases">
        <title>Comparative genomics of biotechnologically important yeasts.</title>
        <authorList>
            <consortium name="DOE Joint Genome Institute"/>
            <person name="Riley R."/>
            <person name="Haridas S."/>
            <person name="Wolfe K.H."/>
            <person name="Lopes M.R."/>
            <person name="Hittinger C.T."/>
            <person name="Goker M."/>
            <person name="Salamov A."/>
            <person name="Wisecaver J."/>
            <person name="Long T.M."/>
            <person name="Aerts A.L."/>
            <person name="Barry K."/>
            <person name="Choi C."/>
            <person name="Clum A."/>
            <person name="Coughlan A.Y."/>
            <person name="Deshpande S."/>
            <person name="Douglass A.P."/>
            <person name="Hanson S.J."/>
            <person name="Klenk H.-P."/>
            <person name="Labutti K."/>
            <person name="Lapidus A."/>
            <person name="Lindquist E."/>
            <person name="Lipzen A."/>
            <person name="Meier-Kolthoff J.P."/>
            <person name="Ohm R.A."/>
            <person name="Otillar R.P."/>
            <person name="Pangilinan J."/>
            <person name="Peng Y."/>
            <person name="Rokas A."/>
            <person name="Rosa C.A."/>
            <person name="Scheuner C."/>
            <person name="Sibirny A.A."/>
            <person name="Slot J.C."/>
            <person name="Stielow J.B."/>
            <person name="Sun H."/>
            <person name="Kurtzman C.P."/>
            <person name="Blackwell M."/>
            <person name="Grigoriev I.V."/>
            <person name="Jeffries T.W."/>
        </authorList>
    </citation>
    <scope>NUCLEOTIDE SEQUENCE [LARGE SCALE GENOMIC DNA]</scope>
    <source>
        <strain evidence="8">NRRL Y-2460</strain>
    </source>
</reference>
<evidence type="ECO:0000256" key="2">
    <source>
        <dbReference type="ARBA" id="ARBA00010596"/>
    </source>
</evidence>
<dbReference type="GO" id="GO:0006888">
    <property type="term" value="P:endoplasmic reticulum to Golgi vesicle-mediated transport"/>
    <property type="evidence" value="ECO:0007669"/>
    <property type="project" value="EnsemblFungi"/>
</dbReference>
<comment type="similarity">
    <text evidence="2">Belongs to the YIP1 family.</text>
</comment>
<feature type="transmembrane region" description="Helical" evidence="6">
    <location>
        <begin position="154"/>
        <end position="174"/>
    </location>
</feature>